<dbReference type="InterPro" id="IPR018376">
    <property type="entry name" value="Enoyl-CoA_hyd/isom_CS"/>
</dbReference>
<name>A0A7W9AQ78_9SPHN</name>
<reference evidence="3 4" key="1">
    <citation type="submission" date="2020-08" db="EMBL/GenBank/DDBJ databases">
        <title>Genomic Encyclopedia of Type Strains, Phase IV (KMG-IV): sequencing the most valuable type-strain genomes for metagenomic binning, comparative biology and taxonomic classification.</title>
        <authorList>
            <person name="Goeker M."/>
        </authorList>
    </citation>
    <scope>NUCLEOTIDE SEQUENCE [LARGE SCALE GENOMIC DNA]</scope>
    <source>
        <strain evidence="3 4">DSM 27244</strain>
    </source>
</reference>
<sequence length="276" mass="29805">MSEDLTLYAAFEHLRFERPAPFVLRVTIDNAAKMNAIGGKLGHEIEAVWAVVDADPDTRVAIVTGAGRAFSAGGSFDEMPNDVQRDSLEQFCHDFGNARRLVQALTTMRKPLISAINGPAVGAGLAIALLADIPIAAKTAKLFDGHLRVGVTPGDHAAMIWPLLCGLAKAKYHLLTNEPVTGEQAEAMNLIALSVEAEVLQDRAVEVASKLAATAPNALRMSKYVLNHFLRQNQTVFDLSAAFEMVNFGSSEAKEAMRALQARETPVFQPSGEDFY</sequence>
<dbReference type="GO" id="GO:0004300">
    <property type="term" value="F:enoyl-CoA hydratase activity"/>
    <property type="evidence" value="ECO:0007669"/>
    <property type="project" value="UniProtKB-EC"/>
</dbReference>
<evidence type="ECO:0000256" key="1">
    <source>
        <dbReference type="ARBA" id="ARBA00005254"/>
    </source>
</evidence>
<proteinExistence type="inferred from homology"/>
<protein>
    <submittedName>
        <fullName evidence="3">Enoyl-CoA hydratase</fullName>
        <ecNumber evidence="3">4.2.1.17</ecNumber>
    </submittedName>
</protein>
<dbReference type="InterPro" id="IPR029045">
    <property type="entry name" value="ClpP/crotonase-like_dom_sf"/>
</dbReference>
<organism evidence="3 4">
    <name type="scientific">Sphingomonas yantingensis</name>
    <dbReference type="NCBI Taxonomy" id="1241761"/>
    <lineage>
        <taxon>Bacteria</taxon>
        <taxon>Pseudomonadati</taxon>
        <taxon>Pseudomonadota</taxon>
        <taxon>Alphaproteobacteria</taxon>
        <taxon>Sphingomonadales</taxon>
        <taxon>Sphingomonadaceae</taxon>
        <taxon>Sphingomonas</taxon>
    </lineage>
</organism>
<comment type="caution">
    <text evidence="3">The sequence shown here is derived from an EMBL/GenBank/DDBJ whole genome shotgun (WGS) entry which is preliminary data.</text>
</comment>
<accession>A0A7W9AQ78</accession>
<dbReference type="Gene3D" id="1.10.12.10">
    <property type="entry name" value="Lyase 2-enoyl-coa Hydratase, Chain A, domain 2"/>
    <property type="match status" value="1"/>
</dbReference>
<dbReference type="InterPro" id="IPR001753">
    <property type="entry name" value="Enoyl-CoA_hydra/iso"/>
</dbReference>
<keyword evidence="4" id="KW-1185">Reference proteome</keyword>
<dbReference type="Gene3D" id="3.90.226.10">
    <property type="entry name" value="2-enoyl-CoA Hydratase, Chain A, domain 1"/>
    <property type="match status" value="1"/>
</dbReference>
<dbReference type="EMBL" id="JACIJJ010000002">
    <property type="protein sequence ID" value="MBB5698613.1"/>
    <property type="molecule type" value="Genomic_DNA"/>
</dbReference>
<dbReference type="AlphaFoldDB" id="A0A7W9AQ78"/>
<dbReference type="Proteomes" id="UP000557739">
    <property type="component" value="Unassembled WGS sequence"/>
</dbReference>
<dbReference type="NCBIfam" id="NF005595">
    <property type="entry name" value="PRK07327.1"/>
    <property type="match status" value="1"/>
</dbReference>
<gene>
    <name evidence="3" type="ORF">FHR19_001958</name>
</gene>
<dbReference type="SUPFAM" id="SSF52096">
    <property type="entry name" value="ClpP/crotonase"/>
    <property type="match status" value="1"/>
</dbReference>
<evidence type="ECO:0000313" key="3">
    <source>
        <dbReference type="EMBL" id="MBB5698613.1"/>
    </source>
</evidence>
<dbReference type="PANTHER" id="PTHR43459">
    <property type="entry name" value="ENOYL-COA HYDRATASE"/>
    <property type="match status" value="1"/>
</dbReference>
<dbReference type="PANTHER" id="PTHR43459:SF3">
    <property type="entry name" value="ENOYL-COA HYDRATASE ECHA15 (ENOYL HYDRASE) (UNSATURATED ACYL-COA HYDRATASE) (CROTONASE)-RELATED"/>
    <property type="match status" value="1"/>
</dbReference>
<evidence type="ECO:0000313" key="4">
    <source>
        <dbReference type="Proteomes" id="UP000557739"/>
    </source>
</evidence>
<dbReference type="PROSITE" id="PS00166">
    <property type="entry name" value="ENOYL_COA_HYDRATASE"/>
    <property type="match status" value="1"/>
</dbReference>
<dbReference type="Pfam" id="PF00378">
    <property type="entry name" value="ECH_1"/>
    <property type="match status" value="1"/>
</dbReference>
<comment type="similarity">
    <text evidence="1 2">Belongs to the enoyl-CoA hydratase/isomerase family.</text>
</comment>
<dbReference type="EC" id="4.2.1.17" evidence="3"/>
<dbReference type="CDD" id="cd06558">
    <property type="entry name" value="crotonase-like"/>
    <property type="match status" value="1"/>
</dbReference>
<evidence type="ECO:0000256" key="2">
    <source>
        <dbReference type="RuleBase" id="RU003707"/>
    </source>
</evidence>
<keyword evidence="3" id="KW-0456">Lyase</keyword>
<dbReference type="RefSeq" id="WP_221228452.1">
    <property type="nucleotide sequence ID" value="NZ_JACIJJ010000002.1"/>
</dbReference>
<dbReference type="InterPro" id="IPR014748">
    <property type="entry name" value="Enoyl-CoA_hydra_C"/>
</dbReference>